<comment type="similarity">
    <text evidence="1">Belongs to the iron-containing alcohol dehydrogenase family.</text>
</comment>
<dbReference type="Pfam" id="PF00465">
    <property type="entry name" value="Fe-ADH"/>
    <property type="match status" value="1"/>
</dbReference>
<dbReference type="InterPro" id="IPR039697">
    <property type="entry name" value="Alcohol_dehydrogenase_Fe"/>
</dbReference>
<dbReference type="Pfam" id="PF25137">
    <property type="entry name" value="ADH_Fe_C"/>
    <property type="match status" value="1"/>
</dbReference>
<dbReference type="FunFam" id="3.40.50.1970:FF:000003">
    <property type="entry name" value="Alcohol dehydrogenase, iron-containing"/>
    <property type="match status" value="1"/>
</dbReference>
<keyword evidence="2" id="KW-0560">Oxidoreductase</keyword>
<dbReference type="AlphaFoldDB" id="A0A6J6UJ85"/>
<evidence type="ECO:0000256" key="2">
    <source>
        <dbReference type="ARBA" id="ARBA00023002"/>
    </source>
</evidence>
<dbReference type="GO" id="GO:0046872">
    <property type="term" value="F:metal ion binding"/>
    <property type="evidence" value="ECO:0007669"/>
    <property type="project" value="InterPro"/>
</dbReference>
<reference evidence="6" key="1">
    <citation type="submission" date="2020-05" db="EMBL/GenBank/DDBJ databases">
        <authorList>
            <person name="Chiriac C."/>
            <person name="Salcher M."/>
            <person name="Ghai R."/>
            <person name="Kavagutti S V."/>
        </authorList>
    </citation>
    <scope>NUCLEOTIDE SEQUENCE</scope>
</reference>
<evidence type="ECO:0000259" key="4">
    <source>
        <dbReference type="Pfam" id="PF00465"/>
    </source>
</evidence>
<feature type="domain" description="Fe-containing alcohol dehydrogenase-like C-terminal" evidence="5">
    <location>
        <begin position="212"/>
        <end position="399"/>
    </location>
</feature>
<dbReference type="PANTHER" id="PTHR11496">
    <property type="entry name" value="ALCOHOL DEHYDROGENASE"/>
    <property type="match status" value="1"/>
</dbReference>
<evidence type="ECO:0000313" key="6">
    <source>
        <dbReference type="EMBL" id="CAB4759910.1"/>
    </source>
</evidence>
<keyword evidence="3" id="KW-0520">NAD</keyword>
<dbReference type="GO" id="GO:0004022">
    <property type="term" value="F:alcohol dehydrogenase (NAD+) activity"/>
    <property type="evidence" value="ECO:0007669"/>
    <property type="project" value="TreeGrafter"/>
</dbReference>
<dbReference type="Gene3D" id="1.20.1090.10">
    <property type="entry name" value="Dehydroquinate synthase-like - alpha domain"/>
    <property type="match status" value="1"/>
</dbReference>
<feature type="domain" description="Alcohol dehydrogenase iron-type/glycerol dehydrogenase GldA" evidence="4">
    <location>
        <begin position="30"/>
        <end position="201"/>
    </location>
</feature>
<organism evidence="6">
    <name type="scientific">freshwater metagenome</name>
    <dbReference type="NCBI Taxonomy" id="449393"/>
    <lineage>
        <taxon>unclassified sequences</taxon>
        <taxon>metagenomes</taxon>
        <taxon>ecological metagenomes</taxon>
    </lineage>
</organism>
<dbReference type="SUPFAM" id="SSF56796">
    <property type="entry name" value="Dehydroquinate synthase-like"/>
    <property type="match status" value="1"/>
</dbReference>
<accession>A0A6J6UJ85</accession>
<protein>
    <submittedName>
        <fullName evidence="6">Unannotated protein</fullName>
    </submittedName>
</protein>
<dbReference type="Gene3D" id="3.40.50.1970">
    <property type="match status" value="1"/>
</dbReference>
<dbReference type="PROSITE" id="PS00913">
    <property type="entry name" value="ADH_IRON_1"/>
    <property type="match status" value="1"/>
</dbReference>
<sequence>MIESALNMASSLINYDPTMLAPHDWGFPVPIAYGPGRLSEIGQRCVALGIKNPLIVTDRGSRNLEFISRLQSFLGESGLKSALFFEISPNPIDTEIGAGRTAFRSGKHDAIIAIGGGSAMDGGKAICLTANNDLDLWDFEFEQTAPKIASENAFPKLITIPTTAGTGAETESTGMVTDSAKAMKFCVWHPNLKPSLALLDPELTVGLPANMTAWTGADALVHAIEAFLVPGFNPLCDALALEALSLISTWLPGVVAEPQNITARGGMHVGSCLAGISFLKGLGLVHAISHMIGAEFNTHHGLTNAIILPVVLRFNLPGMEDKVRRMAEAMKLPDHSVNGFITAVEAILDEIKIPKSLSEIGVPLDCVERISTKALKDSAARTNPRSATLAEVQALTQSAIVNAR</sequence>
<dbReference type="InterPro" id="IPR018211">
    <property type="entry name" value="ADH_Fe_CS"/>
</dbReference>
<gene>
    <name evidence="6" type="ORF">UFOPK2855_00611</name>
</gene>
<evidence type="ECO:0000256" key="3">
    <source>
        <dbReference type="ARBA" id="ARBA00023027"/>
    </source>
</evidence>
<proteinExistence type="inferred from homology"/>
<dbReference type="CDD" id="cd14861">
    <property type="entry name" value="Fe-ADH-like"/>
    <property type="match status" value="1"/>
</dbReference>
<dbReference type="EMBL" id="CAEZZK010000103">
    <property type="protein sequence ID" value="CAB4759910.1"/>
    <property type="molecule type" value="Genomic_DNA"/>
</dbReference>
<name>A0A6J6UJ85_9ZZZZ</name>
<evidence type="ECO:0000256" key="1">
    <source>
        <dbReference type="ARBA" id="ARBA00007358"/>
    </source>
</evidence>
<evidence type="ECO:0000259" key="5">
    <source>
        <dbReference type="Pfam" id="PF25137"/>
    </source>
</evidence>
<dbReference type="InterPro" id="IPR001670">
    <property type="entry name" value="ADH_Fe/GldA"/>
</dbReference>
<dbReference type="InterPro" id="IPR056798">
    <property type="entry name" value="ADH_Fe_C"/>
</dbReference>
<dbReference type="PANTHER" id="PTHR11496:SF102">
    <property type="entry name" value="ALCOHOL DEHYDROGENASE 4"/>
    <property type="match status" value="1"/>
</dbReference>
<dbReference type="FunFam" id="1.20.1090.10:FF:000001">
    <property type="entry name" value="Aldehyde-alcohol dehydrogenase"/>
    <property type="match status" value="1"/>
</dbReference>
<dbReference type="PROSITE" id="PS00060">
    <property type="entry name" value="ADH_IRON_2"/>
    <property type="match status" value="1"/>
</dbReference>